<organism evidence="6 7">
    <name type="scientific">Nocardioides islandensis</name>
    <dbReference type="NCBI Taxonomy" id="433663"/>
    <lineage>
        <taxon>Bacteria</taxon>
        <taxon>Bacillati</taxon>
        <taxon>Actinomycetota</taxon>
        <taxon>Actinomycetes</taxon>
        <taxon>Propionibacteriales</taxon>
        <taxon>Nocardioidaceae</taxon>
        <taxon>Nocardioides</taxon>
    </lineage>
</organism>
<dbReference type="InterPro" id="IPR016163">
    <property type="entry name" value="Ald_DH_C"/>
</dbReference>
<evidence type="ECO:0000256" key="2">
    <source>
        <dbReference type="ARBA" id="ARBA00023002"/>
    </source>
</evidence>
<dbReference type="Proteomes" id="UP000640489">
    <property type="component" value="Unassembled WGS sequence"/>
</dbReference>
<dbReference type="AlphaFoldDB" id="A0A930YCF7"/>
<reference evidence="6" key="1">
    <citation type="submission" date="2020-11" db="EMBL/GenBank/DDBJ databases">
        <title>Nocardioides sp. nov., isolated from Soil of Cynanchum wilfordii Hemsley rhizosphere.</title>
        <authorList>
            <person name="Lee J.-S."/>
            <person name="Suh M.K."/>
            <person name="Kim J.-S."/>
        </authorList>
    </citation>
    <scope>NUCLEOTIDE SEQUENCE</scope>
    <source>
        <strain evidence="6">KCTC 19275</strain>
    </source>
</reference>
<keyword evidence="7" id="KW-1185">Reference proteome</keyword>
<dbReference type="FunFam" id="3.40.605.10:FF:000007">
    <property type="entry name" value="NAD/NADP-dependent betaine aldehyde dehydrogenase"/>
    <property type="match status" value="1"/>
</dbReference>
<dbReference type="EMBL" id="JADKPN010000001">
    <property type="protein sequence ID" value="MBF4761622.1"/>
    <property type="molecule type" value="Genomic_DNA"/>
</dbReference>
<evidence type="ECO:0000256" key="4">
    <source>
        <dbReference type="RuleBase" id="RU003345"/>
    </source>
</evidence>
<evidence type="ECO:0000259" key="5">
    <source>
        <dbReference type="Pfam" id="PF00171"/>
    </source>
</evidence>
<dbReference type="Gene3D" id="3.40.309.10">
    <property type="entry name" value="Aldehyde Dehydrogenase, Chain A, domain 2"/>
    <property type="match status" value="1"/>
</dbReference>
<dbReference type="Pfam" id="PF00171">
    <property type="entry name" value="Aldedh"/>
    <property type="match status" value="1"/>
</dbReference>
<dbReference type="RefSeq" id="WP_194704829.1">
    <property type="nucleotide sequence ID" value="NZ_JADKPN010000001.1"/>
</dbReference>
<gene>
    <name evidence="6" type="ORF">ISU07_00660</name>
</gene>
<sequence>MELLENFIDGKAVAPLSGDYTDIVDPSTGRAYVKAPLSGQADVDAAFDAAARAFAVWRRTTPGERSLLLFRVADALAARAEEFVEAECRNTGKPVAFVRDAEFPGTVEYLRFYAAAARDLRGLAGGSYLAGFESTVRREPVGVCGLVSPWNYPLAMAVWKLGPAIAAGNTVVLKPSDTTPVTSLLAAQVIGEVLPPGVLNVIAGTRETGRLMVAHPTPQLISVTGSERAGIEVSASAADDLKRVSLELGGKAPVLVFGDVDVEATAASIAGAGFLNAGQDCEAACRVLVAAEIHDEFVEALVRAAEATSYGPPSDTDATYGPLNSAEHLAKVESFFADLPEHATVRTGGRADRAGGGYFFQPTVVTGVRQRDRIVQEEVFGPVITVQPFGSEEEAVALANDVRFGLAAGLWTSNHDRVLRVSADLDFGKVWVNCHLEVAVEMPNTGYKHSGHGNDLSVLAIEEYTRVKHVMSAVSPAS</sequence>
<dbReference type="InterPro" id="IPR016161">
    <property type="entry name" value="Ald_DH/histidinol_DH"/>
</dbReference>
<dbReference type="Gene3D" id="3.40.605.10">
    <property type="entry name" value="Aldehyde Dehydrogenase, Chain A, domain 1"/>
    <property type="match status" value="1"/>
</dbReference>
<comment type="caution">
    <text evidence="6">The sequence shown here is derived from an EMBL/GenBank/DDBJ whole genome shotgun (WGS) entry which is preliminary data.</text>
</comment>
<proteinExistence type="inferred from homology"/>
<evidence type="ECO:0000256" key="1">
    <source>
        <dbReference type="ARBA" id="ARBA00009986"/>
    </source>
</evidence>
<keyword evidence="2 4" id="KW-0560">Oxidoreductase</keyword>
<dbReference type="SUPFAM" id="SSF53720">
    <property type="entry name" value="ALDH-like"/>
    <property type="match status" value="1"/>
</dbReference>
<dbReference type="InterPro" id="IPR016162">
    <property type="entry name" value="Ald_DH_N"/>
</dbReference>
<feature type="domain" description="Aldehyde dehydrogenase" evidence="5">
    <location>
        <begin position="20"/>
        <end position="470"/>
    </location>
</feature>
<comment type="similarity">
    <text evidence="1 4">Belongs to the aldehyde dehydrogenase family.</text>
</comment>
<feature type="active site" evidence="3">
    <location>
        <position position="247"/>
    </location>
</feature>
<dbReference type="PROSITE" id="PS00687">
    <property type="entry name" value="ALDEHYDE_DEHYDR_GLU"/>
    <property type="match status" value="1"/>
</dbReference>
<evidence type="ECO:0000313" key="6">
    <source>
        <dbReference type="EMBL" id="MBF4761622.1"/>
    </source>
</evidence>
<evidence type="ECO:0000313" key="7">
    <source>
        <dbReference type="Proteomes" id="UP000640489"/>
    </source>
</evidence>
<name>A0A930YCF7_9ACTN</name>
<evidence type="ECO:0000256" key="3">
    <source>
        <dbReference type="PROSITE-ProRule" id="PRU10007"/>
    </source>
</evidence>
<dbReference type="GO" id="GO:0016620">
    <property type="term" value="F:oxidoreductase activity, acting on the aldehyde or oxo group of donors, NAD or NADP as acceptor"/>
    <property type="evidence" value="ECO:0007669"/>
    <property type="project" value="InterPro"/>
</dbReference>
<accession>A0A930YCF7</accession>
<dbReference type="InterPro" id="IPR015590">
    <property type="entry name" value="Aldehyde_DH_dom"/>
</dbReference>
<dbReference type="InterPro" id="IPR029510">
    <property type="entry name" value="Ald_DH_CS_GLU"/>
</dbReference>
<protein>
    <submittedName>
        <fullName evidence="6">Aldehyde dehydrogenase family protein</fullName>
    </submittedName>
</protein>
<dbReference type="PANTHER" id="PTHR11699">
    <property type="entry name" value="ALDEHYDE DEHYDROGENASE-RELATED"/>
    <property type="match status" value="1"/>
</dbReference>